<dbReference type="RefSeq" id="WP_369254588.1">
    <property type="nucleotide sequence ID" value="NZ_CP163440.1"/>
</dbReference>
<protein>
    <submittedName>
        <fullName evidence="1">Tetratricopeptide repeat protein</fullName>
    </submittedName>
</protein>
<dbReference type="PANTHER" id="PTHR11102:SF147">
    <property type="entry name" value="SEL1L ADAPTOR SUBUNIT OF ERAD E3 UBIQUITIN LIGASE"/>
    <property type="match status" value="1"/>
</dbReference>
<dbReference type="InterPro" id="IPR006597">
    <property type="entry name" value="Sel1-like"/>
</dbReference>
<gene>
    <name evidence="1" type="ORF">AB5J50_02945</name>
</gene>
<accession>A0AB39RUB2</accession>
<dbReference type="PANTHER" id="PTHR11102">
    <property type="entry name" value="SEL-1-LIKE PROTEIN"/>
    <property type="match status" value="1"/>
</dbReference>
<dbReference type="GO" id="GO:0036503">
    <property type="term" value="P:ERAD pathway"/>
    <property type="evidence" value="ECO:0007669"/>
    <property type="project" value="TreeGrafter"/>
</dbReference>
<sequence>MAQSALADGLRGIPEGVDRINSILPRVQQFADSGDPFFQEIVGAAALEFQKDYEKAHRYLGLAVKARIPSAQRRLGFMLSLGLGVEKDPERAAALYRWAAEAGDAVAKHNLGCMYLLGDGVTASAEEALRLLEEAMAEGFSQSANYLADAKRQMKDYAGARKILELIVPEGTATVASVRNLATMYYYGLGGTSDKVRELGCYMKMLDLGDGDAMHYGHTIASEMTVEEVREAAAWAKTDAWTETFAKRDR</sequence>
<dbReference type="InterPro" id="IPR011990">
    <property type="entry name" value="TPR-like_helical_dom_sf"/>
</dbReference>
<dbReference type="Gene3D" id="1.25.40.10">
    <property type="entry name" value="Tetratricopeptide repeat domain"/>
    <property type="match status" value="1"/>
</dbReference>
<dbReference type="InterPro" id="IPR050767">
    <property type="entry name" value="Sel1_AlgK"/>
</dbReference>
<dbReference type="Pfam" id="PF08238">
    <property type="entry name" value="Sel1"/>
    <property type="match status" value="4"/>
</dbReference>
<organism evidence="1">
    <name type="scientific">Streptomyces sp. R35</name>
    <dbReference type="NCBI Taxonomy" id="3238630"/>
    <lineage>
        <taxon>Bacteria</taxon>
        <taxon>Bacillati</taxon>
        <taxon>Actinomycetota</taxon>
        <taxon>Actinomycetes</taxon>
        <taxon>Kitasatosporales</taxon>
        <taxon>Streptomycetaceae</taxon>
        <taxon>Streptomyces</taxon>
    </lineage>
</organism>
<evidence type="ECO:0000313" key="1">
    <source>
        <dbReference type="EMBL" id="XDQ59802.1"/>
    </source>
</evidence>
<dbReference type="SUPFAM" id="SSF81901">
    <property type="entry name" value="HCP-like"/>
    <property type="match status" value="1"/>
</dbReference>
<proteinExistence type="predicted"/>
<reference evidence="1" key="1">
    <citation type="submission" date="2024-07" db="EMBL/GenBank/DDBJ databases">
        <authorList>
            <person name="Yu S.T."/>
        </authorList>
    </citation>
    <scope>NUCLEOTIDE SEQUENCE</scope>
    <source>
        <strain evidence="1">R35</strain>
    </source>
</reference>
<dbReference type="AlphaFoldDB" id="A0AB39RUB2"/>
<name>A0AB39RUB2_9ACTN</name>
<dbReference type="SMART" id="SM00671">
    <property type="entry name" value="SEL1"/>
    <property type="match status" value="3"/>
</dbReference>
<dbReference type="EMBL" id="CP163440">
    <property type="protein sequence ID" value="XDQ59802.1"/>
    <property type="molecule type" value="Genomic_DNA"/>
</dbReference>